<gene>
    <name evidence="1" type="ORF">PGIGA_G00145120</name>
</gene>
<organism evidence="1 2">
    <name type="scientific">Pangasianodon gigas</name>
    <name type="common">Mekong giant catfish</name>
    <name type="synonym">Pangasius gigas</name>
    <dbReference type="NCBI Taxonomy" id="30993"/>
    <lineage>
        <taxon>Eukaryota</taxon>
        <taxon>Metazoa</taxon>
        <taxon>Chordata</taxon>
        <taxon>Craniata</taxon>
        <taxon>Vertebrata</taxon>
        <taxon>Euteleostomi</taxon>
        <taxon>Actinopterygii</taxon>
        <taxon>Neopterygii</taxon>
        <taxon>Teleostei</taxon>
        <taxon>Ostariophysi</taxon>
        <taxon>Siluriformes</taxon>
        <taxon>Pangasiidae</taxon>
        <taxon>Pangasianodon</taxon>
    </lineage>
</organism>
<evidence type="ECO:0000313" key="2">
    <source>
        <dbReference type="Proteomes" id="UP000829447"/>
    </source>
</evidence>
<evidence type="ECO:0000313" key="1">
    <source>
        <dbReference type="EMBL" id="MCI4392365.1"/>
    </source>
</evidence>
<keyword evidence="2" id="KW-1185">Reference proteome</keyword>
<dbReference type="Proteomes" id="UP000829447">
    <property type="component" value="Linkage Group LG24"/>
</dbReference>
<protein>
    <submittedName>
        <fullName evidence="1">Uncharacterized protein</fullName>
    </submittedName>
</protein>
<proteinExistence type="predicted"/>
<reference evidence="1 2" key="1">
    <citation type="journal article" date="2022" name="bioRxiv">
        <title>An ancient truncated duplication of the anti-Mullerian hormone receptor type 2 gene is a potential conserved master sex determinant in the Pangasiidae catfish family.</title>
        <authorList>
            <person name="Wen M."/>
            <person name="Pan Q."/>
            <person name="Jouanno E."/>
            <person name="Montfort J."/>
            <person name="Zahm M."/>
            <person name="Cabau C."/>
            <person name="Klopp C."/>
            <person name="Iampietro C."/>
            <person name="Roques C."/>
            <person name="Bouchez O."/>
            <person name="Castinel A."/>
            <person name="Donnadieu C."/>
            <person name="Parrinello H."/>
            <person name="Poncet C."/>
            <person name="Belmonte E."/>
            <person name="Gautier V."/>
            <person name="Avarre J.-C."/>
            <person name="Dugue R."/>
            <person name="Gustiano R."/>
            <person name="Ha T.T.T."/>
            <person name="Campet M."/>
            <person name="Sriphairoj K."/>
            <person name="Ribolli J."/>
            <person name="de Almeida F.L."/>
            <person name="Desvignes T."/>
            <person name="Postlethwait J.H."/>
            <person name="Bucao C.F."/>
            <person name="Robinson-Rechavi M."/>
            <person name="Bobe J."/>
            <person name="Herpin A."/>
            <person name="Guiguen Y."/>
        </authorList>
    </citation>
    <scope>NUCLEOTIDE SEQUENCE [LARGE SCALE GENOMIC DNA]</scope>
    <source>
        <strain evidence="1">YG-Dec2019</strain>
    </source>
</reference>
<dbReference type="EMBL" id="CM040477">
    <property type="protein sequence ID" value="MCI4392365.1"/>
    <property type="molecule type" value="Genomic_DNA"/>
</dbReference>
<comment type="caution">
    <text evidence="1">The sequence shown here is derived from an EMBL/GenBank/DDBJ whole genome shotgun (WGS) entry which is preliminary data.</text>
</comment>
<name>A0ACC5XNL0_PANGG</name>
<accession>A0ACC5XNL0</accession>
<sequence>MENGNTDAASAEINTINTTRAGGDGETSAVKSGEEPHAEESIPNGVACFPDSVEKPEGSALQSLRLSIPMQETELCKHTTSYCP</sequence>